<reference evidence="3 4" key="1">
    <citation type="journal article" date="2015" name="Antonie Van Leeuwenhoek">
        <title>Bosea vaviloviae sp. nov., a new species of slow-growing rhizobia isolated from nodules of the relict species Vavilovia formosa (Stev.) Fed.</title>
        <authorList>
            <person name="Safronova V.I."/>
            <person name="Kuznetsova I.G."/>
            <person name="Sazanova A.L."/>
            <person name="Kimeklis A.K."/>
            <person name="Belimov A.A."/>
            <person name="Andronov E.E."/>
            <person name="Pinaev A.G."/>
            <person name="Chizhevskaya E.P."/>
            <person name="Pukhaev A.R."/>
            <person name="Popov K.P."/>
            <person name="Willems A."/>
            <person name="Tikhonovich I.A."/>
        </authorList>
    </citation>
    <scope>NUCLEOTIDE SEQUENCE [LARGE SCALE GENOMIC DNA]</scope>
    <source>
        <strain evidence="3 4">Vaf18</strain>
    </source>
</reference>
<dbReference type="OrthoDB" id="9812968at2"/>
<dbReference type="SUPFAM" id="SSF52980">
    <property type="entry name" value="Restriction endonuclease-like"/>
    <property type="match status" value="1"/>
</dbReference>
<proteinExistence type="inferred from homology"/>
<name>A0A1D7TZG0_9HYPH</name>
<accession>A0A1D7TZG0</accession>
<evidence type="ECO:0000313" key="3">
    <source>
        <dbReference type="EMBL" id="AOO80511.1"/>
    </source>
</evidence>
<dbReference type="STRING" id="1526658.BHK69_08575"/>
<dbReference type="PANTHER" id="PTHR34039">
    <property type="entry name" value="UPF0102 PROTEIN YRAN"/>
    <property type="match status" value="1"/>
</dbReference>
<dbReference type="Gene3D" id="3.40.1350.10">
    <property type="match status" value="1"/>
</dbReference>
<dbReference type="InterPro" id="IPR011335">
    <property type="entry name" value="Restrct_endonuc-II-like"/>
</dbReference>
<dbReference type="InterPro" id="IPR003509">
    <property type="entry name" value="UPF0102_YraN-like"/>
</dbReference>
<organism evidence="3 4">
    <name type="scientific">Bosea vaviloviae</name>
    <dbReference type="NCBI Taxonomy" id="1526658"/>
    <lineage>
        <taxon>Bacteria</taxon>
        <taxon>Pseudomonadati</taxon>
        <taxon>Pseudomonadota</taxon>
        <taxon>Alphaproteobacteria</taxon>
        <taxon>Hyphomicrobiales</taxon>
        <taxon>Boseaceae</taxon>
        <taxon>Bosea</taxon>
    </lineage>
</organism>
<sequence length="126" mass="14343">MNPSSRRPKARTAATTGRKAEWLALIYLSMKGYRLLARRFGGKGGEIDLIVKRGRTIAFVEVKARGALEDALSAITPQKHRLVEARIRQWLAQNPWAMEHHLRADAVFLAPRHWPRHVLGVFELVL</sequence>
<dbReference type="KEGG" id="bvv:BHK69_08575"/>
<dbReference type="EMBL" id="CP017147">
    <property type="protein sequence ID" value="AOO80511.1"/>
    <property type="molecule type" value="Genomic_DNA"/>
</dbReference>
<dbReference type="NCBIfam" id="NF009151">
    <property type="entry name" value="PRK12497.1-5"/>
    <property type="match status" value="1"/>
</dbReference>
<gene>
    <name evidence="3" type="ORF">BHK69_08575</name>
</gene>
<dbReference type="InterPro" id="IPR011856">
    <property type="entry name" value="tRNA_endonuc-like_dom_sf"/>
</dbReference>
<keyword evidence="4" id="KW-1185">Reference proteome</keyword>
<dbReference type="HAMAP" id="MF_00048">
    <property type="entry name" value="UPF0102"/>
    <property type="match status" value="1"/>
</dbReference>
<comment type="similarity">
    <text evidence="1 2">Belongs to the UPF0102 family.</text>
</comment>
<dbReference type="PANTHER" id="PTHR34039:SF1">
    <property type="entry name" value="UPF0102 PROTEIN YRAN"/>
    <property type="match status" value="1"/>
</dbReference>
<evidence type="ECO:0000256" key="1">
    <source>
        <dbReference type="ARBA" id="ARBA00006738"/>
    </source>
</evidence>
<dbReference type="GO" id="GO:0003676">
    <property type="term" value="F:nucleic acid binding"/>
    <property type="evidence" value="ECO:0007669"/>
    <property type="project" value="InterPro"/>
</dbReference>
<evidence type="ECO:0000313" key="4">
    <source>
        <dbReference type="Proteomes" id="UP000094969"/>
    </source>
</evidence>
<dbReference type="AlphaFoldDB" id="A0A1D7TZG0"/>
<protein>
    <recommendedName>
        <fullName evidence="2">UPF0102 protein BHK69_08575</fullName>
    </recommendedName>
</protein>
<dbReference type="Pfam" id="PF02021">
    <property type="entry name" value="UPF0102"/>
    <property type="match status" value="1"/>
</dbReference>
<dbReference type="RefSeq" id="WP_069689729.1">
    <property type="nucleotide sequence ID" value="NZ_CP017147.1"/>
</dbReference>
<evidence type="ECO:0000256" key="2">
    <source>
        <dbReference type="HAMAP-Rule" id="MF_00048"/>
    </source>
</evidence>
<dbReference type="Proteomes" id="UP000094969">
    <property type="component" value="Chromosome"/>
</dbReference>